<dbReference type="GO" id="GO:0005829">
    <property type="term" value="C:cytosol"/>
    <property type="evidence" value="ECO:0007669"/>
    <property type="project" value="TreeGrafter"/>
</dbReference>
<dbReference type="InterPro" id="IPR036291">
    <property type="entry name" value="NAD(P)-bd_dom_sf"/>
</dbReference>
<dbReference type="PANTHER" id="PTHR10996">
    <property type="entry name" value="2-HYDROXYACID DEHYDROGENASE-RELATED"/>
    <property type="match status" value="1"/>
</dbReference>
<feature type="domain" description="Class II aldolase/adducin N-terminal" evidence="3">
    <location>
        <begin position="651"/>
        <end position="819"/>
    </location>
</feature>
<dbReference type="Pfam" id="PF00596">
    <property type="entry name" value="Aldolase_II"/>
    <property type="match status" value="1"/>
</dbReference>
<dbReference type="SMART" id="SM01007">
    <property type="entry name" value="Aldolase_II"/>
    <property type="match status" value="1"/>
</dbReference>
<dbReference type="InterPro" id="IPR006140">
    <property type="entry name" value="D-isomer_DH_NAD-bd"/>
</dbReference>
<dbReference type="Pfam" id="PF02826">
    <property type="entry name" value="2-Hacid_dh_C"/>
    <property type="match status" value="1"/>
</dbReference>
<dbReference type="InterPro" id="IPR013216">
    <property type="entry name" value="Methyltransf_11"/>
</dbReference>
<dbReference type="GO" id="GO:0008757">
    <property type="term" value="F:S-adenosylmethionine-dependent methyltransferase activity"/>
    <property type="evidence" value="ECO:0007669"/>
    <property type="project" value="InterPro"/>
</dbReference>
<dbReference type="Gene3D" id="3.40.50.150">
    <property type="entry name" value="Vaccinia Virus protein VP39"/>
    <property type="match status" value="1"/>
</dbReference>
<dbReference type="EMBL" id="HBIM01012287">
    <property type="protein sequence ID" value="CAE0412830.1"/>
    <property type="molecule type" value="Transcribed_RNA"/>
</dbReference>
<accession>A0A7S3L772</accession>
<dbReference type="InterPro" id="IPR029063">
    <property type="entry name" value="SAM-dependent_MTases_sf"/>
</dbReference>
<dbReference type="Pfam" id="PF00389">
    <property type="entry name" value="2-Hacid_dh"/>
    <property type="match status" value="1"/>
</dbReference>
<dbReference type="SUPFAM" id="SSF53335">
    <property type="entry name" value="S-adenosyl-L-methionine-dependent methyltransferases"/>
    <property type="match status" value="1"/>
</dbReference>
<keyword evidence="2" id="KW-0520">NAD</keyword>
<reference evidence="4" key="1">
    <citation type="submission" date="2021-01" db="EMBL/GenBank/DDBJ databases">
        <authorList>
            <person name="Corre E."/>
            <person name="Pelletier E."/>
            <person name="Niang G."/>
            <person name="Scheremetjew M."/>
            <person name="Finn R."/>
            <person name="Kale V."/>
            <person name="Holt S."/>
            <person name="Cochrane G."/>
            <person name="Meng A."/>
            <person name="Brown T."/>
            <person name="Cohen L."/>
        </authorList>
    </citation>
    <scope>NUCLEOTIDE SEQUENCE</scope>
    <source>
        <strain evidence="4">CCMP127</strain>
    </source>
</reference>
<dbReference type="AlphaFoldDB" id="A0A7S3L772"/>
<dbReference type="SUPFAM" id="SSF51735">
    <property type="entry name" value="NAD(P)-binding Rossmann-fold domains"/>
    <property type="match status" value="1"/>
</dbReference>
<dbReference type="SUPFAM" id="SSF52283">
    <property type="entry name" value="Formate/glycerate dehydrogenase catalytic domain-like"/>
    <property type="match status" value="1"/>
</dbReference>
<gene>
    <name evidence="4" type="ORF">ACOF00016_LOCUS10090</name>
</gene>
<protein>
    <recommendedName>
        <fullName evidence="3">Class II aldolase/adducin N-terminal domain-containing protein</fullName>
    </recommendedName>
</protein>
<dbReference type="PANTHER" id="PTHR10996:SF178">
    <property type="entry name" value="2-HYDROXYACID DEHYDROGENASE YGL185C-RELATED"/>
    <property type="match status" value="1"/>
</dbReference>
<name>A0A7S3L772_9STRA</name>
<organism evidence="4">
    <name type="scientific">Amphora coffeiformis</name>
    <dbReference type="NCBI Taxonomy" id="265554"/>
    <lineage>
        <taxon>Eukaryota</taxon>
        <taxon>Sar</taxon>
        <taxon>Stramenopiles</taxon>
        <taxon>Ochrophyta</taxon>
        <taxon>Bacillariophyta</taxon>
        <taxon>Bacillariophyceae</taxon>
        <taxon>Bacillariophycidae</taxon>
        <taxon>Thalassiophysales</taxon>
        <taxon>Catenulaceae</taxon>
        <taxon>Amphora</taxon>
    </lineage>
</organism>
<evidence type="ECO:0000313" key="4">
    <source>
        <dbReference type="EMBL" id="CAE0412830.1"/>
    </source>
</evidence>
<dbReference type="Gene3D" id="3.40.50.720">
    <property type="entry name" value="NAD(P)-binding Rossmann-like Domain"/>
    <property type="match status" value="2"/>
</dbReference>
<dbReference type="InterPro" id="IPR036409">
    <property type="entry name" value="Aldolase_II/adducin_N_sf"/>
</dbReference>
<proteinExistence type="predicted"/>
<dbReference type="Gene3D" id="3.40.225.10">
    <property type="entry name" value="Class II aldolase/adducin N-terminal domain"/>
    <property type="match status" value="1"/>
</dbReference>
<sequence length="866" mass="97026">MTSPTTDPICVSDTFHFSHYYWRSWDLSEAANADDSSGEETEVYKPKEVKSDDIKLKFYSQVMDDGSNNIHFGKWDGIPVDAPDAYGLAAEQATDYLWDLAMRLLPHREQAKDFRYVDLGSGTGASAIRIVQRHDQVQEATCLNLCHEQNIEAAKLAKQRYLTDRISVVDGTYEDAPFPAHSFDLAFSQDAFIHARSKGQTYTEAFRITKPGGAFVFSDLMAGENPDLSEAESQKFRESNSLNDFLDPVDNKKALEAAGWKEVHFIDLTSDMRISFQLMLKKVNFVLEYGSEYGTAGSNMNRVLLRKYSQKIKDRLMQIDKGIFKWCVFHCRKPVVLDLMCKPPVPFVNTSSLIIEDDHLKDLSSVAVIDIVTKMPREKIEKLPKTVELLITMSAGLDHIDMKACKDHGIQVMQSGRDAITSHVVQYVLSFVIIGLRDALSQLGVPFPKSGWNLNWNCEGKPLTDSKIAIIGMGVIGQELVRQIRALAPDTTIMYHVPECFRDVDAEGKYHLHYYGSLATMAKECDILVPMCPLTKATEHLVNDEILACLRPDAGLINMARGKVVDTEALTRALEKKQFKYAILDTTFPEPLPDGHALWKIENCFIFPHYATNTMAVRKALVEEIQPLVEEHFGLGHSDEKLRQQEQRIRHDLAVAHRLTANYNMDMLVWNHISAKFKTGCLITPGRMLWSQVKPEDLVFSSSNVTADIIHAAIYAARPDIGAIIHLHTPAATAVSCLETGFVPMTQDAAYFYNKVAHYEWDGVSDDAGEGPAITAAVRAMPGCNTLLMHNHGYVCFGKTVREAWVLAYYFERVCEVQLRVMQTGGKVKMPSPRVMAAAAESSYLPEFAPGACEWDALCNSVDFST</sequence>
<dbReference type="GO" id="GO:0051287">
    <property type="term" value="F:NAD binding"/>
    <property type="evidence" value="ECO:0007669"/>
    <property type="project" value="InterPro"/>
</dbReference>
<dbReference type="CDD" id="cd02440">
    <property type="entry name" value="AdoMet_MTases"/>
    <property type="match status" value="1"/>
</dbReference>
<keyword evidence="1" id="KW-0560">Oxidoreductase</keyword>
<dbReference type="InterPro" id="IPR001303">
    <property type="entry name" value="Aldolase_II/adducin_N"/>
</dbReference>
<evidence type="ECO:0000259" key="3">
    <source>
        <dbReference type="SMART" id="SM01007"/>
    </source>
</evidence>
<dbReference type="GO" id="GO:0030267">
    <property type="term" value="F:glyoxylate reductase (NADPH) activity"/>
    <property type="evidence" value="ECO:0007669"/>
    <property type="project" value="TreeGrafter"/>
</dbReference>
<dbReference type="Pfam" id="PF08241">
    <property type="entry name" value="Methyltransf_11"/>
    <property type="match status" value="1"/>
</dbReference>
<dbReference type="InterPro" id="IPR006139">
    <property type="entry name" value="D-isomer_2_OHA_DH_cat_dom"/>
</dbReference>
<evidence type="ECO:0000256" key="2">
    <source>
        <dbReference type="ARBA" id="ARBA00023027"/>
    </source>
</evidence>
<dbReference type="SUPFAM" id="SSF53639">
    <property type="entry name" value="AraD/HMP-PK domain-like"/>
    <property type="match status" value="1"/>
</dbReference>
<dbReference type="InterPro" id="IPR050223">
    <property type="entry name" value="D-isomer_2-hydroxyacid_DH"/>
</dbReference>
<dbReference type="GO" id="GO:0016618">
    <property type="term" value="F:hydroxypyruvate reductase [NAD(P)H] activity"/>
    <property type="evidence" value="ECO:0007669"/>
    <property type="project" value="TreeGrafter"/>
</dbReference>
<evidence type="ECO:0000256" key="1">
    <source>
        <dbReference type="ARBA" id="ARBA00023002"/>
    </source>
</evidence>